<evidence type="ECO:0000256" key="1">
    <source>
        <dbReference type="SAM" id="Phobius"/>
    </source>
</evidence>
<sequence>MEDTAVSSGDTARGRATPVHLWVVGLLATLWDAFGAYDYIMTRTENVDYLRKMMPNVDPAVTLAWVDSISVIPSAGWALGVWGGLVGSLLLLLRSRHSVAAYLLSAVGAIVSFAFQFFGPNRPPAELADPVMPVVIIAVTIGLFLYARAMRQKGVLA</sequence>
<evidence type="ECO:0000313" key="3">
    <source>
        <dbReference type="Proteomes" id="UP000515955"/>
    </source>
</evidence>
<keyword evidence="3" id="KW-1185">Reference proteome</keyword>
<gene>
    <name evidence="2" type="ORF">H9L12_09845</name>
</gene>
<organism evidence="2 3">
    <name type="scientific">Sphingomonas rhizophila</name>
    <dbReference type="NCBI Taxonomy" id="2071607"/>
    <lineage>
        <taxon>Bacteria</taxon>
        <taxon>Pseudomonadati</taxon>
        <taxon>Pseudomonadota</taxon>
        <taxon>Alphaproteobacteria</taxon>
        <taxon>Sphingomonadales</taxon>
        <taxon>Sphingomonadaceae</taxon>
        <taxon>Sphingomonas</taxon>
    </lineage>
</organism>
<dbReference type="Proteomes" id="UP000515955">
    <property type="component" value="Chromosome"/>
</dbReference>
<feature type="transmembrane region" description="Helical" evidence="1">
    <location>
        <begin position="130"/>
        <end position="147"/>
    </location>
</feature>
<dbReference type="EMBL" id="CP060717">
    <property type="protein sequence ID" value="QNN64594.1"/>
    <property type="molecule type" value="Genomic_DNA"/>
</dbReference>
<dbReference type="AlphaFoldDB" id="A0A7G9S9R9"/>
<feature type="transmembrane region" description="Helical" evidence="1">
    <location>
        <begin position="60"/>
        <end position="93"/>
    </location>
</feature>
<feature type="transmembrane region" description="Helical" evidence="1">
    <location>
        <begin position="21"/>
        <end position="40"/>
    </location>
</feature>
<name>A0A7G9S9R9_9SPHN</name>
<proteinExistence type="predicted"/>
<reference evidence="2 3" key="1">
    <citation type="submission" date="2020-08" db="EMBL/GenBank/DDBJ databases">
        <title>Genome sequence of Sphingomonas rhizophila KACC 19189T.</title>
        <authorList>
            <person name="Hyun D.-W."/>
            <person name="Bae J.-W."/>
        </authorList>
    </citation>
    <scope>NUCLEOTIDE SEQUENCE [LARGE SCALE GENOMIC DNA]</scope>
    <source>
        <strain evidence="2 3">KACC 19189</strain>
    </source>
</reference>
<protein>
    <submittedName>
        <fullName evidence="2">Uncharacterized protein</fullName>
    </submittedName>
</protein>
<accession>A0A7G9S9R9</accession>
<keyword evidence="1" id="KW-0812">Transmembrane</keyword>
<evidence type="ECO:0000313" key="2">
    <source>
        <dbReference type="EMBL" id="QNN64594.1"/>
    </source>
</evidence>
<dbReference type="KEGG" id="srhi:H9L12_09845"/>
<keyword evidence="1" id="KW-0472">Membrane</keyword>
<keyword evidence="1" id="KW-1133">Transmembrane helix</keyword>
<feature type="transmembrane region" description="Helical" evidence="1">
    <location>
        <begin position="100"/>
        <end position="118"/>
    </location>
</feature>
<dbReference type="RefSeq" id="WP_187541593.1">
    <property type="nucleotide sequence ID" value="NZ_CP060717.1"/>
</dbReference>